<dbReference type="Proteomes" id="UP001234602">
    <property type="component" value="Unassembled WGS sequence"/>
</dbReference>
<accession>A0AAW7IKU5</accession>
<name>A0AAW7IKU5_9BACI</name>
<dbReference type="RefSeq" id="WP_289319849.1">
    <property type="nucleotide sequence ID" value="NZ_JAUCEY010000008.1"/>
</dbReference>
<comment type="caution">
    <text evidence="1">The sequence shown here is derived from an EMBL/GenBank/DDBJ whole genome shotgun (WGS) entry which is preliminary data.</text>
</comment>
<evidence type="ECO:0000313" key="2">
    <source>
        <dbReference type="Proteomes" id="UP001234602"/>
    </source>
</evidence>
<evidence type="ECO:0000313" key="1">
    <source>
        <dbReference type="EMBL" id="MDM5452372.1"/>
    </source>
</evidence>
<reference evidence="1" key="1">
    <citation type="submission" date="2023-06" db="EMBL/GenBank/DDBJ databases">
        <title>Comparative genomics of Bacillaceae isolates and their secondary metabolite potential.</title>
        <authorList>
            <person name="Song L."/>
            <person name="Nielsen L.J."/>
            <person name="Mohite O."/>
            <person name="Xu X."/>
            <person name="Weber T."/>
            <person name="Kovacs A.T."/>
        </authorList>
    </citation>
    <scope>NUCLEOTIDE SEQUENCE</scope>
    <source>
        <strain evidence="1">D8_B_37</strain>
    </source>
</reference>
<organism evidence="1 2">
    <name type="scientific">Peribacillus simplex</name>
    <dbReference type="NCBI Taxonomy" id="1478"/>
    <lineage>
        <taxon>Bacteria</taxon>
        <taxon>Bacillati</taxon>
        <taxon>Bacillota</taxon>
        <taxon>Bacilli</taxon>
        <taxon>Bacillales</taxon>
        <taxon>Bacillaceae</taxon>
        <taxon>Peribacillus</taxon>
    </lineage>
</organism>
<gene>
    <name evidence="1" type="ORF">QUF89_09275</name>
</gene>
<protein>
    <submittedName>
        <fullName evidence="1">Uncharacterized protein</fullName>
    </submittedName>
</protein>
<dbReference type="AlphaFoldDB" id="A0AAW7IKU5"/>
<proteinExistence type="predicted"/>
<dbReference type="EMBL" id="JAUCEY010000008">
    <property type="protein sequence ID" value="MDM5452372.1"/>
    <property type="molecule type" value="Genomic_DNA"/>
</dbReference>
<sequence length="85" mass="9633">MSAFYIQPVKQFSATGIGKSLKNPLASEEHLLSVKLWQSGYWLIESANEIRGFTPFPVTKTKSRRRLLKGYKLEFILGSGHMETS</sequence>